<name>A0A5F9DL61_RABIT</name>
<evidence type="ECO:0000313" key="3">
    <source>
        <dbReference type="Ensembl" id="ENSOCUP00000046209.1"/>
    </source>
</evidence>
<feature type="region of interest" description="Disordered" evidence="1">
    <location>
        <begin position="1"/>
        <end position="21"/>
    </location>
</feature>
<dbReference type="Pfam" id="PF08397">
    <property type="entry name" value="IMD"/>
    <property type="match status" value="1"/>
</dbReference>
<evidence type="ECO:0000313" key="4">
    <source>
        <dbReference type="Proteomes" id="UP000001811"/>
    </source>
</evidence>
<dbReference type="Bgee" id="ENSOCUG00000031786">
    <property type="expression patterns" value="Expressed in brain and 16 other cell types or tissues"/>
</dbReference>
<reference evidence="3" key="3">
    <citation type="submission" date="2025-09" db="UniProtKB">
        <authorList>
            <consortium name="Ensembl"/>
        </authorList>
    </citation>
    <scope>IDENTIFICATION</scope>
    <source>
        <strain evidence="3">Thorbecke</strain>
    </source>
</reference>
<sequence>MAATLQAGSRLQETSGLWGSSSPGDVLFQMAEVHRQIQNQLEDMVSPLIILLRISTRPQLETPHLRFTDPRA</sequence>
<dbReference type="InterPro" id="IPR027267">
    <property type="entry name" value="AH/BAR_dom_sf"/>
</dbReference>
<accession>A0A5F9DL61</accession>
<evidence type="ECO:0000256" key="1">
    <source>
        <dbReference type="SAM" id="MobiDB-lite"/>
    </source>
</evidence>
<keyword evidence="4" id="KW-1185">Reference proteome</keyword>
<dbReference type="InterPro" id="IPR013606">
    <property type="entry name" value="I-BAR_dom"/>
</dbReference>
<dbReference type="AlphaFoldDB" id="A0A5F9DL61"/>
<dbReference type="InParanoid" id="A0A5F9DL61"/>
<dbReference type="Proteomes" id="UP000001811">
    <property type="component" value="Unplaced"/>
</dbReference>
<dbReference type="SUPFAM" id="SSF103657">
    <property type="entry name" value="BAR/IMD domain-like"/>
    <property type="match status" value="1"/>
</dbReference>
<evidence type="ECO:0000259" key="2">
    <source>
        <dbReference type="Pfam" id="PF08397"/>
    </source>
</evidence>
<dbReference type="Ensembl" id="ENSOCUT00000051324.1">
    <property type="protein sequence ID" value="ENSOCUP00000046209.1"/>
    <property type="gene ID" value="ENSOCUG00000031786.1"/>
</dbReference>
<feature type="domain" description="IMD" evidence="2">
    <location>
        <begin position="19"/>
        <end position="49"/>
    </location>
</feature>
<protein>
    <recommendedName>
        <fullName evidence="2">IMD domain-containing protein</fullName>
    </recommendedName>
</protein>
<dbReference type="GO" id="GO:0007009">
    <property type="term" value="P:plasma membrane organization"/>
    <property type="evidence" value="ECO:0007669"/>
    <property type="project" value="InterPro"/>
</dbReference>
<reference evidence="3" key="2">
    <citation type="submission" date="2025-08" db="UniProtKB">
        <authorList>
            <consortium name="Ensembl"/>
        </authorList>
    </citation>
    <scope>IDENTIFICATION</scope>
    <source>
        <strain evidence="3">Thorbecke</strain>
    </source>
</reference>
<dbReference type="SMR" id="A0A5F9DL61"/>
<organism evidence="3 4">
    <name type="scientific">Oryctolagus cuniculus</name>
    <name type="common">Rabbit</name>
    <dbReference type="NCBI Taxonomy" id="9986"/>
    <lineage>
        <taxon>Eukaryota</taxon>
        <taxon>Metazoa</taxon>
        <taxon>Chordata</taxon>
        <taxon>Craniata</taxon>
        <taxon>Vertebrata</taxon>
        <taxon>Euteleostomi</taxon>
        <taxon>Mammalia</taxon>
        <taxon>Eutheria</taxon>
        <taxon>Euarchontoglires</taxon>
        <taxon>Glires</taxon>
        <taxon>Lagomorpha</taxon>
        <taxon>Leporidae</taxon>
        <taxon>Oryctolagus</taxon>
    </lineage>
</organism>
<proteinExistence type="predicted"/>
<reference evidence="3 4" key="1">
    <citation type="journal article" date="2011" name="Nature">
        <title>A high-resolution map of human evolutionary constraint using 29 mammals.</title>
        <authorList>
            <person name="Lindblad-Toh K."/>
            <person name="Garber M."/>
            <person name="Zuk O."/>
            <person name="Lin M.F."/>
            <person name="Parker B.J."/>
            <person name="Washietl S."/>
            <person name="Kheradpour P."/>
            <person name="Ernst J."/>
            <person name="Jordan G."/>
            <person name="Mauceli E."/>
            <person name="Ward L.D."/>
            <person name="Lowe C.B."/>
            <person name="Holloway A.K."/>
            <person name="Clamp M."/>
            <person name="Gnerre S."/>
            <person name="Alfoldi J."/>
            <person name="Beal K."/>
            <person name="Chang J."/>
            <person name="Clawson H."/>
            <person name="Cuff J."/>
            <person name="Di Palma F."/>
            <person name="Fitzgerald S."/>
            <person name="Flicek P."/>
            <person name="Guttman M."/>
            <person name="Hubisz M.J."/>
            <person name="Jaffe D.B."/>
            <person name="Jungreis I."/>
            <person name="Kent W.J."/>
            <person name="Kostka D."/>
            <person name="Lara M."/>
            <person name="Martins A.L."/>
            <person name="Massingham T."/>
            <person name="Moltke I."/>
            <person name="Raney B.J."/>
            <person name="Rasmussen M.D."/>
            <person name="Robinson J."/>
            <person name="Stark A."/>
            <person name="Vilella A.J."/>
            <person name="Wen J."/>
            <person name="Xie X."/>
            <person name="Zody M.C."/>
            <person name="Baldwin J."/>
            <person name="Bloom T."/>
            <person name="Chin C.W."/>
            <person name="Heiman D."/>
            <person name="Nicol R."/>
            <person name="Nusbaum C."/>
            <person name="Young S."/>
            <person name="Wilkinson J."/>
            <person name="Worley K.C."/>
            <person name="Kovar C.L."/>
            <person name="Muzny D.M."/>
            <person name="Gibbs R.A."/>
            <person name="Cree A."/>
            <person name="Dihn H.H."/>
            <person name="Fowler G."/>
            <person name="Jhangiani S."/>
            <person name="Joshi V."/>
            <person name="Lee S."/>
            <person name="Lewis L.R."/>
            <person name="Nazareth L.V."/>
            <person name="Okwuonu G."/>
            <person name="Santibanez J."/>
            <person name="Warren W.C."/>
            <person name="Mardis E.R."/>
            <person name="Weinstock G.M."/>
            <person name="Wilson R.K."/>
            <person name="Delehaunty K."/>
            <person name="Dooling D."/>
            <person name="Fronik C."/>
            <person name="Fulton L."/>
            <person name="Fulton B."/>
            <person name="Graves T."/>
            <person name="Minx P."/>
            <person name="Sodergren E."/>
            <person name="Birney E."/>
            <person name="Margulies E.H."/>
            <person name="Herrero J."/>
            <person name="Green E.D."/>
            <person name="Haussler D."/>
            <person name="Siepel A."/>
            <person name="Goldman N."/>
            <person name="Pollard K.S."/>
            <person name="Pedersen J.S."/>
            <person name="Lander E.S."/>
            <person name="Kellis M."/>
        </authorList>
    </citation>
    <scope>NUCLEOTIDE SEQUENCE [LARGE SCALE GENOMIC DNA]</scope>
    <source>
        <strain evidence="4">Thorbecke</strain>
    </source>
</reference>